<dbReference type="KEGG" id="dmm:dnm_047960"/>
<reference evidence="2" key="1">
    <citation type="journal article" date="2021" name="Microb. Physiol.">
        <title>Proteogenomic Insights into the Physiology of Marine, Sulfate-Reducing, Filamentous Desulfonema limicola and Desulfonema magnum.</title>
        <authorList>
            <person name="Schnaars V."/>
            <person name="Wohlbrand L."/>
            <person name="Scheve S."/>
            <person name="Hinrichs C."/>
            <person name="Reinhardt R."/>
            <person name="Rabus R."/>
        </authorList>
    </citation>
    <scope>NUCLEOTIDE SEQUENCE</scope>
    <source>
        <strain evidence="2">4be13</strain>
    </source>
</reference>
<keyword evidence="3" id="KW-1185">Reference proteome</keyword>
<name>A0A975BPE9_9BACT</name>
<gene>
    <name evidence="2" type="ORF">dnm_047960</name>
</gene>
<feature type="domain" description="FlgO" evidence="1">
    <location>
        <begin position="33"/>
        <end position="162"/>
    </location>
</feature>
<proteinExistence type="predicted"/>
<evidence type="ECO:0000313" key="2">
    <source>
        <dbReference type="EMBL" id="QTA88749.1"/>
    </source>
</evidence>
<dbReference type="AlphaFoldDB" id="A0A975BPE9"/>
<dbReference type="Proteomes" id="UP000663722">
    <property type="component" value="Chromosome"/>
</dbReference>
<dbReference type="EMBL" id="CP061800">
    <property type="protein sequence ID" value="QTA88749.1"/>
    <property type="molecule type" value="Genomic_DNA"/>
</dbReference>
<accession>A0A975BPE9</accession>
<dbReference type="InterPro" id="IPR041215">
    <property type="entry name" value="FlgO_dom"/>
</dbReference>
<organism evidence="2 3">
    <name type="scientific">Desulfonema magnum</name>
    <dbReference type="NCBI Taxonomy" id="45655"/>
    <lineage>
        <taxon>Bacteria</taxon>
        <taxon>Pseudomonadati</taxon>
        <taxon>Thermodesulfobacteriota</taxon>
        <taxon>Desulfobacteria</taxon>
        <taxon>Desulfobacterales</taxon>
        <taxon>Desulfococcaceae</taxon>
        <taxon>Desulfonema</taxon>
    </lineage>
</organism>
<evidence type="ECO:0000313" key="3">
    <source>
        <dbReference type="Proteomes" id="UP000663722"/>
    </source>
</evidence>
<dbReference type="Pfam" id="PF17680">
    <property type="entry name" value="FlgO"/>
    <property type="match status" value="1"/>
</dbReference>
<dbReference type="PROSITE" id="PS51257">
    <property type="entry name" value="PROKAR_LIPOPROTEIN"/>
    <property type="match status" value="1"/>
</dbReference>
<protein>
    <submittedName>
        <fullName evidence="2">FlgO domain-containing protein</fullName>
    </submittedName>
</protein>
<evidence type="ECO:0000259" key="1">
    <source>
        <dbReference type="Pfam" id="PF17680"/>
    </source>
</evidence>
<sequence>MGGKVAKRIFIISFCILLTGLCGCGTNLIRSSYKATDVLVDQAVPPLIPQQPILIASFVNIDNLEESSTFGRTISEYVGSRLAQHNYKVVEMKLRKSVFMKKNAGEFLLSRDLKEISIRHNAQAIVVGTYALAKDIVYISARVISLADSTILSSYSYKLNLDRNTRQMLGVYY</sequence>